<accession>A0A6N3A6Q1</accession>
<dbReference type="Gene3D" id="3.40.50.300">
    <property type="entry name" value="P-loop containing nucleotide triphosphate hydrolases"/>
    <property type="match status" value="1"/>
</dbReference>
<dbReference type="SUPFAM" id="SSF52540">
    <property type="entry name" value="P-loop containing nucleoside triphosphate hydrolases"/>
    <property type="match status" value="1"/>
</dbReference>
<dbReference type="GO" id="GO:0003677">
    <property type="term" value="F:DNA binding"/>
    <property type="evidence" value="ECO:0007669"/>
    <property type="project" value="InterPro"/>
</dbReference>
<feature type="domain" description="FtsK" evidence="3">
    <location>
        <begin position="178"/>
        <end position="363"/>
    </location>
</feature>
<dbReference type="InterPro" id="IPR002543">
    <property type="entry name" value="FtsK_dom"/>
</dbReference>
<feature type="transmembrane region" description="Helical" evidence="2">
    <location>
        <begin position="18"/>
        <end position="51"/>
    </location>
</feature>
<keyword evidence="1" id="KW-0547">Nucleotide-binding</keyword>
<protein>
    <submittedName>
        <fullName evidence="4">FtsK/SpoIIIE family protein</fullName>
    </submittedName>
</protein>
<evidence type="ECO:0000256" key="1">
    <source>
        <dbReference type="PROSITE-ProRule" id="PRU00289"/>
    </source>
</evidence>
<evidence type="ECO:0000313" key="4">
    <source>
        <dbReference type="EMBL" id="VYT87724.1"/>
    </source>
</evidence>
<keyword evidence="2" id="KW-0812">Transmembrane</keyword>
<dbReference type="EMBL" id="CACRUL010000008">
    <property type="protein sequence ID" value="VYT87724.1"/>
    <property type="molecule type" value="Genomic_DNA"/>
</dbReference>
<feature type="binding site" evidence="1">
    <location>
        <begin position="199"/>
        <end position="206"/>
    </location>
    <ligand>
        <name>ATP</name>
        <dbReference type="ChEBI" id="CHEBI:30616"/>
    </ligand>
</feature>
<dbReference type="PROSITE" id="PS50901">
    <property type="entry name" value="FTSK"/>
    <property type="match status" value="1"/>
</dbReference>
<organism evidence="4">
    <name type="scientific">Streptococcus oralis</name>
    <dbReference type="NCBI Taxonomy" id="1303"/>
    <lineage>
        <taxon>Bacteria</taxon>
        <taxon>Bacillati</taxon>
        <taxon>Bacillota</taxon>
        <taxon>Bacilli</taxon>
        <taxon>Lactobacillales</taxon>
        <taxon>Streptococcaceae</taxon>
        <taxon>Streptococcus</taxon>
    </lineage>
</organism>
<dbReference type="AlphaFoldDB" id="A0A6N3A6Q1"/>
<dbReference type="GO" id="GO:0005524">
    <property type="term" value="F:ATP binding"/>
    <property type="evidence" value="ECO:0007669"/>
    <property type="project" value="UniProtKB-UniRule"/>
</dbReference>
<dbReference type="InterPro" id="IPR027417">
    <property type="entry name" value="P-loop_NTPase"/>
</dbReference>
<dbReference type="Pfam" id="PF13401">
    <property type="entry name" value="AAA_22"/>
    <property type="match status" value="1"/>
</dbReference>
<proteinExistence type="predicted"/>
<dbReference type="InterPro" id="IPR049945">
    <property type="entry name" value="AAA_22"/>
</dbReference>
<evidence type="ECO:0000256" key="2">
    <source>
        <dbReference type="SAM" id="Phobius"/>
    </source>
</evidence>
<keyword evidence="2" id="KW-1133">Transmembrane helix</keyword>
<sequence length="408" mass="47362">MINDFQIISKEKELDKQLLLLLILSLLLLILPFIRPIAFVILGFIAIYFLWRFDFIKTKKDFFRFMIYKIRLERELIDSRFYVKLRSQKDGRIFVKLPKIEILQKSNFMIIVKIGCSIENFERLEKLDLSPIFSGYRQMIVSNDIERDKIVFELEKIDFDRQLKIESIEEIEQINEKSDQIVIDRLTSINANSHLLLTGQTGSGKTYGLLYLLLFYRMRNADVSVCDPKVSDLADLSKTMSCPSATSKNEIIEEVRQTFLEMERRKQQRQKEDWKISTTATQNGLNLKILIIDEFASLQLKLDKKELAELLGYLYQIILEGRALGVFVILGLQQANATVLPTALREQFSSIFVLGNSGEQTKNVAFQEKAQKIPNFPLSVGEGWCLTSSEISLRFICFPYLSFLNDLR</sequence>
<keyword evidence="1" id="KW-0067">ATP-binding</keyword>
<dbReference type="GO" id="GO:0016887">
    <property type="term" value="F:ATP hydrolysis activity"/>
    <property type="evidence" value="ECO:0007669"/>
    <property type="project" value="InterPro"/>
</dbReference>
<evidence type="ECO:0000259" key="3">
    <source>
        <dbReference type="PROSITE" id="PS50901"/>
    </source>
</evidence>
<reference evidence="4" key="1">
    <citation type="submission" date="2019-11" db="EMBL/GenBank/DDBJ databases">
        <authorList>
            <person name="Feng L."/>
        </authorList>
    </citation>
    <scope>NUCLEOTIDE SEQUENCE</scope>
    <source>
        <strain evidence="4">SrubneriLFYP117</strain>
    </source>
</reference>
<name>A0A6N3A6Q1_STROR</name>
<gene>
    <name evidence="4" type="ORF">SRLFYP117_01934</name>
</gene>
<keyword evidence="2" id="KW-0472">Membrane</keyword>